<evidence type="ECO:0000259" key="9">
    <source>
        <dbReference type="Pfam" id="PF00361"/>
    </source>
</evidence>
<feature type="transmembrane region" description="Helical" evidence="8">
    <location>
        <begin position="115"/>
        <end position="132"/>
    </location>
</feature>
<dbReference type="OrthoDB" id="9811718at2"/>
<comment type="caution">
    <text evidence="10">The sequence shown here is derived from an EMBL/GenBank/DDBJ whole genome shotgun (WGS) entry which is preliminary data.</text>
</comment>
<feature type="transmembrane region" description="Helical" evidence="8">
    <location>
        <begin position="218"/>
        <end position="241"/>
    </location>
</feature>
<dbReference type="GO" id="GO:0016020">
    <property type="term" value="C:membrane"/>
    <property type="evidence" value="ECO:0007669"/>
    <property type="project" value="UniProtKB-SubCell"/>
</dbReference>
<feature type="transmembrane region" description="Helical" evidence="8">
    <location>
        <begin position="138"/>
        <end position="157"/>
    </location>
</feature>
<evidence type="ECO:0000256" key="1">
    <source>
        <dbReference type="ARBA" id="ARBA00004127"/>
    </source>
</evidence>
<comment type="similarity">
    <text evidence="2">Belongs to the complex I subunit 4 family.</text>
</comment>
<gene>
    <name evidence="10" type="ORF">CRI94_00925</name>
</gene>
<evidence type="ECO:0000313" key="11">
    <source>
        <dbReference type="Proteomes" id="UP000220102"/>
    </source>
</evidence>
<dbReference type="RefSeq" id="WP_098073787.1">
    <property type="nucleotide sequence ID" value="NZ_PDEQ01000001.1"/>
</dbReference>
<feature type="domain" description="NADH:quinone oxidoreductase/Mrp antiporter transmembrane" evidence="9">
    <location>
        <begin position="133"/>
        <end position="423"/>
    </location>
</feature>
<feature type="transmembrane region" description="Helical" evidence="8">
    <location>
        <begin position="30"/>
        <end position="52"/>
    </location>
</feature>
<keyword evidence="4 8" id="KW-1133">Transmembrane helix</keyword>
<feature type="transmembrane region" description="Helical" evidence="8">
    <location>
        <begin position="253"/>
        <end position="277"/>
    </location>
</feature>
<feature type="transmembrane region" description="Helical" evidence="8">
    <location>
        <begin position="421"/>
        <end position="445"/>
    </location>
</feature>
<dbReference type="GO" id="GO:0008137">
    <property type="term" value="F:NADH dehydrogenase (ubiquinone) activity"/>
    <property type="evidence" value="ECO:0007669"/>
    <property type="project" value="InterPro"/>
</dbReference>
<feature type="transmembrane region" description="Helical" evidence="8">
    <location>
        <begin position="6"/>
        <end position="23"/>
    </location>
</feature>
<dbReference type="EMBL" id="PDEQ01000001">
    <property type="protein sequence ID" value="PEN14889.1"/>
    <property type="molecule type" value="Genomic_DNA"/>
</dbReference>
<name>A0A2A8D1P7_9BACT</name>
<dbReference type="AlphaFoldDB" id="A0A2A8D1P7"/>
<comment type="subcellular location">
    <subcellularLocation>
        <location evidence="1">Endomembrane system</location>
        <topology evidence="1">Multi-pass membrane protein</topology>
    </subcellularLocation>
    <subcellularLocation>
        <location evidence="6">Membrane</location>
        <topology evidence="6">Multi-pass membrane protein</topology>
    </subcellularLocation>
</comment>
<feature type="region of interest" description="Disordered" evidence="7">
    <location>
        <begin position="518"/>
        <end position="550"/>
    </location>
</feature>
<evidence type="ECO:0000256" key="7">
    <source>
        <dbReference type="SAM" id="MobiDB-lite"/>
    </source>
</evidence>
<proteinExistence type="inferred from homology"/>
<dbReference type="PRINTS" id="PR01437">
    <property type="entry name" value="NUOXDRDTASE4"/>
</dbReference>
<dbReference type="PANTHER" id="PTHR43507:SF1">
    <property type="entry name" value="NADH-UBIQUINONE OXIDOREDUCTASE CHAIN 4"/>
    <property type="match status" value="1"/>
</dbReference>
<evidence type="ECO:0000256" key="5">
    <source>
        <dbReference type="ARBA" id="ARBA00023136"/>
    </source>
</evidence>
<feature type="transmembrane region" description="Helical" evidence="8">
    <location>
        <begin position="79"/>
        <end position="103"/>
    </location>
</feature>
<evidence type="ECO:0000256" key="4">
    <source>
        <dbReference type="ARBA" id="ARBA00022989"/>
    </source>
</evidence>
<dbReference type="Proteomes" id="UP000220102">
    <property type="component" value="Unassembled WGS sequence"/>
</dbReference>
<organism evidence="10 11">
    <name type="scientific">Longibacter salinarum</name>
    <dbReference type="NCBI Taxonomy" id="1850348"/>
    <lineage>
        <taxon>Bacteria</taxon>
        <taxon>Pseudomonadati</taxon>
        <taxon>Rhodothermota</taxon>
        <taxon>Rhodothermia</taxon>
        <taxon>Rhodothermales</taxon>
        <taxon>Salisaetaceae</taxon>
        <taxon>Longibacter</taxon>
    </lineage>
</organism>
<feature type="transmembrane region" description="Helical" evidence="8">
    <location>
        <begin position="465"/>
        <end position="486"/>
    </location>
</feature>
<dbReference type="GO" id="GO:0048039">
    <property type="term" value="F:ubiquinone binding"/>
    <property type="evidence" value="ECO:0007669"/>
    <property type="project" value="TreeGrafter"/>
</dbReference>
<dbReference type="GO" id="GO:0015990">
    <property type="term" value="P:electron transport coupled proton transport"/>
    <property type="evidence" value="ECO:0007669"/>
    <property type="project" value="TreeGrafter"/>
</dbReference>
<keyword evidence="5 8" id="KW-0472">Membrane</keyword>
<dbReference type="GO" id="GO:0003954">
    <property type="term" value="F:NADH dehydrogenase activity"/>
    <property type="evidence" value="ECO:0007669"/>
    <property type="project" value="TreeGrafter"/>
</dbReference>
<evidence type="ECO:0000256" key="2">
    <source>
        <dbReference type="ARBA" id="ARBA00009025"/>
    </source>
</evidence>
<sequence length="550" mass="59743">MEIPLLTSIVIFLPALGALAVALQNNVSSIRWTALGTTLLTFVLSLGLWWGYDPAASAAAPQMADVASGWFPASLDVKYFVGIDGLNIFLILLTTLLGPIVVASSWTYIEKKHRGYYSLFLLLQTGITGVFASYDLILFYIFFELTLIPMYFIIGIWGGEDRIYAAIKFVLYTLVGSLLMLVAILFLGFEAGNAINQGVFTTDWFKLLEFTIPVQTQAWLFVLFALSFAIKVPLFPLHTWLPDAHVQAPTGGSVILAGVLLKMGTYGLVRFCLPLFPNAAQDWALVFAILAVIGIIYGALVARVQPDAKKLVAYSSVSHLGFVVLGIFAFTDIAMQGAVIQMVNHGISTGALFLIVGMLYERRHTRLMEDYGGLATSVPVLTSFMIFSVLASAGLPGLNGFVGEFLILVGTFKSEVIASPVIVGLATTGVILAAVYLLYMVYATFFGELTNEANATMPDMNGRELALMLPLAVLMFVMGFFPTPFLKQMEPSTTFIMETIEERRADALELQRMQEGMEEGRAVRVTPAGPETGSKGTTSVPTALPNESGE</sequence>
<feature type="transmembrane region" description="Helical" evidence="8">
    <location>
        <begin position="283"/>
        <end position="304"/>
    </location>
</feature>
<dbReference type="Pfam" id="PF00361">
    <property type="entry name" value="Proton_antipo_M"/>
    <property type="match status" value="1"/>
</dbReference>
<dbReference type="InterPro" id="IPR003918">
    <property type="entry name" value="NADH_UbQ_OxRdtase"/>
</dbReference>
<keyword evidence="3 6" id="KW-0812">Transmembrane</keyword>
<dbReference type="PANTHER" id="PTHR43507">
    <property type="entry name" value="NADH-UBIQUINONE OXIDOREDUCTASE CHAIN 4"/>
    <property type="match status" value="1"/>
</dbReference>
<evidence type="ECO:0000256" key="3">
    <source>
        <dbReference type="ARBA" id="ARBA00022692"/>
    </source>
</evidence>
<evidence type="ECO:0000256" key="6">
    <source>
        <dbReference type="RuleBase" id="RU000320"/>
    </source>
</evidence>
<feature type="transmembrane region" description="Helical" evidence="8">
    <location>
        <begin position="342"/>
        <end position="360"/>
    </location>
</feature>
<dbReference type="GO" id="GO:0012505">
    <property type="term" value="C:endomembrane system"/>
    <property type="evidence" value="ECO:0007669"/>
    <property type="project" value="UniProtKB-SubCell"/>
</dbReference>
<feature type="transmembrane region" description="Helical" evidence="8">
    <location>
        <begin position="311"/>
        <end position="330"/>
    </location>
</feature>
<dbReference type="GO" id="GO:0042773">
    <property type="term" value="P:ATP synthesis coupled electron transport"/>
    <property type="evidence" value="ECO:0007669"/>
    <property type="project" value="InterPro"/>
</dbReference>
<protein>
    <submittedName>
        <fullName evidence="10">Fe-S-binding domain-containing protein</fullName>
    </submittedName>
</protein>
<evidence type="ECO:0000313" key="10">
    <source>
        <dbReference type="EMBL" id="PEN14889.1"/>
    </source>
</evidence>
<reference evidence="10 11" key="1">
    <citation type="submission" date="2017-10" db="EMBL/GenBank/DDBJ databases">
        <title>Draft genome of Longibacter Salinarum.</title>
        <authorList>
            <person name="Goh K.M."/>
            <person name="Shamsir M.S."/>
            <person name="Lim S.W."/>
        </authorList>
    </citation>
    <scope>NUCLEOTIDE SEQUENCE [LARGE SCALE GENOMIC DNA]</scope>
    <source>
        <strain evidence="10 11">KCTC 52045</strain>
    </source>
</reference>
<feature type="transmembrane region" description="Helical" evidence="8">
    <location>
        <begin position="169"/>
        <end position="189"/>
    </location>
</feature>
<keyword evidence="11" id="KW-1185">Reference proteome</keyword>
<dbReference type="NCBIfam" id="TIGR01972">
    <property type="entry name" value="NDH_I_M"/>
    <property type="match status" value="1"/>
</dbReference>
<accession>A0A2A8D1P7</accession>
<evidence type="ECO:0000256" key="8">
    <source>
        <dbReference type="SAM" id="Phobius"/>
    </source>
</evidence>
<dbReference type="InterPro" id="IPR010227">
    <property type="entry name" value="NADH_Q_OxRdtase_chainM/4"/>
</dbReference>
<feature type="transmembrane region" description="Helical" evidence="8">
    <location>
        <begin position="372"/>
        <end position="391"/>
    </location>
</feature>
<dbReference type="InterPro" id="IPR001750">
    <property type="entry name" value="ND/Mrp_TM"/>
</dbReference>